<dbReference type="SUPFAM" id="SSF48498">
    <property type="entry name" value="Tetracyclin repressor-like, C-terminal domain"/>
    <property type="match status" value="1"/>
</dbReference>
<evidence type="ECO:0000256" key="2">
    <source>
        <dbReference type="ARBA" id="ARBA00023125"/>
    </source>
</evidence>
<dbReference type="InterPro" id="IPR011075">
    <property type="entry name" value="TetR_C"/>
</dbReference>
<evidence type="ECO:0000256" key="3">
    <source>
        <dbReference type="ARBA" id="ARBA00023163"/>
    </source>
</evidence>
<dbReference type="InterPro" id="IPR036271">
    <property type="entry name" value="Tet_transcr_reg_TetR-rel_C_sf"/>
</dbReference>
<dbReference type="RefSeq" id="WP_051266357.1">
    <property type="nucleotide sequence ID" value="NZ_CP028426.1"/>
</dbReference>
<dbReference type="InterPro" id="IPR050109">
    <property type="entry name" value="HTH-type_TetR-like_transc_reg"/>
</dbReference>
<dbReference type="Pfam" id="PF00440">
    <property type="entry name" value="TetR_N"/>
    <property type="match status" value="1"/>
</dbReference>
<comment type="caution">
    <text evidence="6">The sequence shown here is derived from an EMBL/GenBank/DDBJ whole genome shotgun (WGS) entry which is preliminary data.</text>
</comment>
<accession>A0ABT7C728</accession>
<keyword evidence="7" id="KW-1185">Reference proteome</keyword>
<name>A0ABT7C728_9MICO</name>
<dbReference type="Pfam" id="PF16925">
    <property type="entry name" value="TetR_C_13"/>
    <property type="match status" value="1"/>
</dbReference>
<keyword evidence="2 4" id="KW-0238">DNA-binding</keyword>
<dbReference type="PANTHER" id="PTHR30055">
    <property type="entry name" value="HTH-TYPE TRANSCRIPTIONAL REGULATOR RUTR"/>
    <property type="match status" value="1"/>
</dbReference>
<dbReference type="SUPFAM" id="SSF46689">
    <property type="entry name" value="Homeodomain-like"/>
    <property type="match status" value="1"/>
</dbReference>
<keyword evidence="3" id="KW-0804">Transcription</keyword>
<evidence type="ECO:0000259" key="5">
    <source>
        <dbReference type="PROSITE" id="PS50977"/>
    </source>
</evidence>
<dbReference type="PANTHER" id="PTHR30055:SF200">
    <property type="entry name" value="HTH-TYPE TRANSCRIPTIONAL REPRESSOR BDCR"/>
    <property type="match status" value="1"/>
</dbReference>
<feature type="DNA-binding region" description="H-T-H motif" evidence="4">
    <location>
        <begin position="40"/>
        <end position="59"/>
    </location>
</feature>
<gene>
    <name evidence="6" type="ORF">C7K25_03645</name>
</gene>
<evidence type="ECO:0000313" key="6">
    <source>
        <dbReference type="EMBL" id="MDJ1370471.1"/>
    </source>
</evidence>
<organism evidence="6 7">
    <name type="scientific">Gulosibacter molinativorax</name>
    <dbReference type="NCBI Taxonomy" id="256821"/>
    <lineage>
        <taxon>Bacteria</taxon>
        <taxon>Bacillati</taxon>
        <taxon>Actinomycetota</taxon>
        <taxon>Actinomycetes</taxon>
        <taxon>Micrococcales</taxon>
        <taxon>Microbacteriaceae</taxon>
        <taxon>Gulosibacter</taxon>
    </lineage>
</organism>
<dbReference type="Proteomes" id="UP001170379">
    <property type="component" value="Unassembled WGS sequence"/>
</dbReference>
<protein>
    <submittedName>
        <fullName evidence="6">TetR/AcrR family transcriptional regulator</fullName>
    </submittedName>
</protein>
<feature type="domain" description="HTH tetR-type" evidence="5">
    <location>
        <begin position="17"/>
        <end position="77"/>
    </location>
</feature>
<proteinExistence type="predicted"/>
<dbReference type="EMBL" id="PXVD01000005">
    <property type="protein sequence ID" value="MDJ1370471.1"/>
    <property type="molecule type" value="Genomic_DNA"/>
</dbReference>
<dbReference type="PRINTS" id="PR00455">
    <property type="entry name" value="HTHTETR"/>
</dbReference>
<evidence type="ECO:0000313" key="7">
    <source>
        <dbReference type="Proteomes" id="UP001170379"/>
    </source>
</evidence>
<evidence type="ECO:0000256" key="1">
    <source>
        <dbReference type="ARBA" id="ARBA00023015"/>
    </source>
</evidence>
<dbReference type="InterPro" id="IPR009057">
    <property type="entry name" value="Homeodomain-like_sf"/>
</dbReference>
<evidence type="ECO:0000256" key="4">
    <source>
        <dbReference type="PROSITE-ProRule" id="PRU00335"/>
    </source>
</evidence>
<sequence>MVSEDDLVEVLRVPELTPGARRILDVAGELFYRRGIHAVGVDTIAAESGITKRTLYDRFGSKENLVAAYLQARHRRWWDCMTQRLVEEPSSPVLALFDSYFKDAESTSRGCAFINAAAELSADHPGFRVVQAHKHAVRQQVRALIRESHPANAEELADHVFLLLEGAISHQGIEGNDSLFARARGAIARLLQDSGSEICPSV</sequence>
<reference evidence="6" key="2">
    <citation type="journal article" date="2022" name="Sci. Rep.">
        <title>In silico prediction of the enzymes involved in the degradation of the herbicide molinate by Gulosibacter molinativorax ON4T.</title>
        <authorList>
            <person name="Lopes A.R."/>
            <person name="Bunin E."/>
            <person name="Viana A.T."/>
            <person name="Froufe H."/>
            <person name="Munoz-Merida A."/>
            <person name="Pinho D."/>
            <person name="Figueiredo J."/>
            <person name="Barroso C."/>
            <person name="Vaz-Moreira I."/>
            <person name="Bellanger X."/>
            <person name="Egas C."/>
            <person name="Nunes O.C."/>
        </authorList>
    </citation>
    <scope>NUCLEOTIDE SEQUENCE</scope>
    <source>
        <strain evidence="6">ON4</strain>
    </source>
</reference>
<reference evidence="6" key="1">
    <citation type="submission" date="2018-03" db="EMBL/GenBank/DDBJ databases">
        <authorList>
            <person name="Nunes O.C."/>
            <person name="Lopes A.R."/>
            <person name="Froufe H."/>
            <person name="Munoz-Merida A."/>
            <person name="Barroso C."/>
            <person name="Egas C."/>
        </authorList>
    </citation>
    <scope>NUCLEOTIDE SEQUENCE</scope>
    <source>
        <strain evidence="6">ON4</strain>
    </source>
</reference>
<dbReference type="PROSITE" id="PS50977">
    <property type="entry name" value="HTH_TETR_2"/>
    <property type="match status" value="1"/>
</dbReference>
<keyword evidence="1" id="KW-0805">Transcription regulation</keyword>
<dbReference type="Gene3D" id="1.10.357.10">
    <property type="entry name" value="Tetracycline Repressor, domain 2"/>
    <property type="match status" value="1"/>
</dbReference>
<dbReference type="InterPro" id="IPR001647">
    <property type="entry name" value="HTH_TetR"/>
</dbReference>